<name>A0A9Q8PFI7_PASFU</name>
<dbReference type="Proteomes" id="UP000756132">
    <property type="component" value="Chromosome 9"/>
</dbReference>
<dbReference type="RefSeq" id="XP_047765865.1">
    <property type="nucleotide sequence ID" value="XM_047908235.1"/>
</dbReference>
<dbReference type="EMBL" id="CP090171">
    <property type="protein sequence ID" value="UJO21499.1"/>
    <property type="molecule type" value="Genomic_DNA"/>
</dbReference>
<sequence length="72" mass="8157">MAEQAGAARIRLAAEEQLRKDFPYLNTAALEELLDQITLVAEVGLKKRARAMRRSKARISFFSLPAELRNEI</sequence>
<dbReference type="KEGG" id="ffu:CLAFUR5_09087"/>
<dbReference type="AlphaFoldDB" id="A0A9Q8PFI7"/>
<evidence type="ECO:0000313" key="1">
    <source>
        <dbReference type="EMBL" id="UJO21499.1"/>
    </source>
</evidence>
<dbReference type="GeneID" id="71988965"/>
<accession>A0A9Q8PFI7</accession>
<keyword evidence="2" id="KW-1185">Reference proteome</keyword>
<organism evidence="1 2">
    <name type="scientific">Passalora fulva</name>
    <name type="common">Tomato leaf mold</name>
    <name type="synonym">Cladosporium fulvum</name>
    <dbReference type="NCBI Taxonomy" id="5499"/>
    <lineage>
        <taxon>Eukaryota</taxon>
        <taxon>Fungi</taxon>
        <taxon>Dikarya</taxon>
        <taxon>Ascomycota</taxon>
        <taxon>Pezizomycotina</taxon>
        <taxon>Dothideomycetes</taxon>
        <taxon>Dothideomycetidae</taxon>
        <taxon>Mycosphaerellales</taxon>
        <taxon>Mycosphaerellaceae</taxon>
        <taxon>Fulvia</taxon>
    </lineage>
</organism>
<proteinExistence type="predicted"/>
<gene>
    <name evidence="1" type="ORF">CLAFUR5_09087</name>
</gene>
<evidence type="ECO:0000313" key="2">
    <source>
        <dbReference type="Proteomes" id="UP000756132"/>
    </source>
</evidence>
<protein>
    <submittedName>
        <fullName evidence="1">Uncharacterized protein</fullName>
    </submittedName>
</protein>
<reference evidence="1" key="2">
    <citation type="journal article" date="2022" name="Microb. Genom.">
        <title>A chromosome-scale genome assembly of the tomato pathogen Cladosporium fulvum reveals a compartmentalized genome architecture and the presence of a dispensable chromosome.</title>
        <authorList>
            <person name="Zaccaron A.Z."/>
            <person name="Chen L.H."/>
            <person name="Samaras A."/>
            <person name="Stergiopoulos I."/>
        </authorList>
    </citation>
    <scope>NUCLEOTIDE SEQUENCE</scope>
    <source>
        <strain evidence="1">Race5_Kim</strain>
    </source>
</reference>
<reference evidence="1" key="1">
    <citation type="submission" date="2021-12" db="EMBL/GenBank/DDBJ databases">
        <authorList>
            <person name="Zaccaron A."/>
            <person name="Stergiopoulos I."/>
        </authorList>
    </citation>
    <scope>NUCLEOTIDE SEQUENCE</scope>
    <source>
        <strain evidence="1">Race5_Kim</strain>
    </source>
</reference>